<comment type="similarity">
    <text evidence="1">Belongs to the iron-sulfur cluster assembly SufBD family.</text>
</comment>
<dbReference type="EMBL" id="SNZV01000003">
    <property type="protein sequence ID" value="TDS14620.1"/>
    <property type="molecule type" value="Genomic_DNA"/>
</dbReference>
<dbReference type="InterPro" id="IPR055346">
    <property type="entry name" value="Fe-S_cluster_assembly_SufBD"/>
</dbReference>
<reference evidence="4 5" key="1">
    <citation type="submission" date="2019-03" db="EMBL/GenBank/DDBJ databases">
        <title>Genomic Encyclopedia of Type Strains, Phase III (KMG-III): the genomes of soil and plant-associated and newly described type strains.</title>
        <authorList>
            <person name="Whitman W."/>
        </authorList>
    </citation>
    <scope>NUCLEOTIDE SEQUENCE [LARGE SCALE GENOMIC DNA]</scope>
    <source>
        <strain evidence="4 5">CGMCC 1.12801</strain>
    </source>
</reference>
<evidence type="ECO:0000313" key="4">
    <source>
        <dbReference type="EMBL" id="TDS14620.1"/>
    </source>
</evidence>
<feature type="domain" description="SUF system FeS cluster assembly SufBD N-terminal" evidence="3">
    <location>
        <begin position="21"/>
        <end position="182"/>
    </location>
</feature>
<dbReference type="InterPro" id="IPR037284">
    <property type="entry name" value="SUF_FeS_clus_asmbl_SufBD_sf"/>
</dbReference>
<dbReference type="Pfam" id="PF01458">
    <property type="entry name" value="SUFBD_core"/>
    <property type="match status" value="1"/>
</dbReference>
<dbReference type="Pfam" id="PF19295">
    <property type="entry name" value="SufBD_N"/>
    <property type="match status" value="1"/>
</dbReference>
<dbReference type="PANTHER" id="PTHR43575">
    <property type="entry name" value="PROTEIN ABCI7, CHLOROPLASTIC"/>
    <property type="match status" value="1"/>
</dbReference>
<name>A0A4R7D1L4_9SPHI</name>
<gene>
    <name evidence="4" type="ORF">B0I21_103115</name>
</gene>
<dbReference type="NCBIfam" id="TIGR01981">
    <property type="entry name" value="sufD"/>
    <property type="match status" value="1"/>
</dbReference>
<comment type="caution">
    <text evidence="4">The sequence shown here is derived from an EMBL/GenBank/DDBJ whole genome shotgun (WGS) entry which is preliminary data.</text>
</comment>
<dbReference type="AlphaFoldDB" id="A0A4R7D1L4"/>
<accession>A0A4R7D1L4</accession>
<dbReference type="InterPro" id="IPR011542">
    <property type="entry name" value="SUF_FeS_clus_asmbl_SufD"/>
</dbReference>
<evidence type="ECO:0000256" key="1">
    <source>
        <dbReference type="ARBA" id="ARBA00043967"/>
    </source>
</evidence>
<proteinExistence type="inferred from homology"/>
<dbReference type="PANTHER" id="PTHR43575:SF1">
    <property type="entry name" value="PROTEIN ABCI7, CHLOROPLASTIC"/>
    <property type="match status" value="1"/>
</dbReference>
<feature type="domain" description="SUF system FeS cluster assembly SufBD core" evidence="2">
    <location>
        <begin position="190"/>
        <end position="420"/>
    </location>
</feature>
<dbReference type="GO" id="GO:0016226">
    <property type="term" value="P:iron-sulfur cluster assembly"/>
    <property type="evidence" value="ECO:0007669"/>
    <property type="project" value="InterPro"/>
</dbReference>
<protein>
    <submittedName>
        <fullName evidence="4">Iron-regulated ABC transporter permease protein SufD</fullName>
    </submittedName>
</protein>
<organism evidence="4 5">
    <name type="scientific">Sphingobacterium paludis</name>
    <dbReference type="NCBI Taxonomy" id="1476465"/>
    <lineage>
        <taxon>Bacteria</taxon>
        <taxon>Pseudomonadati</taxon>
        <taxon>Bacteroidota</taxon>
        <taxon>Sphingobacteriia</taxon>
        <taxon>Sphingobacteriales</taxon>
        <taxon>Sphingobacteriaceae</taxon>
        <taxon>Sphingobacterium</taxon>
    </lineage>
</organism>
<evidence type="ECO:0000259" key="3">
    <source>
        <dbReference type="Pfam" id="PF19295"/>
    </source>
</evidence>
<sequence>MDNFNSGLIKNNMSTLVADSLYQQLVSSFHEIGNAQEPAELLSLRQAAFERFQKEGFPTVKNEEWKYTNLHSLISTPYVLDTELTLPNNIDLDKAVIPELDAYRIVLVNGRYVAALSALDEEMGLVVKTIADAHGEANFQKHYAQHADKADNVFVQLNTALQHAGLYIAVSKNKIVSKPVHIIHVAAGDTEFFSQTRNLIVLEENAEIEVVESFITHAAAAKNLNTKVTEIVLDKNAKMQHYYLQVSQDSSNYIHHTEVCQEQHSLYNNYNCNLPGASFVRHNINVRLDAENVESHLYGINLTSGKQLVDNHTIVDHMKPHCESYEWYKNIPQEESTAVFNGKIFVREDAQKTNAFQQNNNMLIGDKSTVYTKPQLEIFADDVKCSHGCTMGQFDDEALFYLRARGIGEESARILLVHAFAFDVTSRFSNQVVRNYVEDLVAVGLEGKAS</sequence>
<evidence type="ECO:0000259" key="2">
    <source>
        <dbReference type="Pfam" id="PF01458"/>
    </source>
</evidence>
<dbReference type="InterPro" id="IPR000825">
    <property type="entry name" value="SUF_FeS_clus_asmbl_SufBD_core"/>
</dbReference>
<keyword evidence="5" id="KW-1185">Reference proteome</keyword>
<dbReference type="Proteomes" id="UP000294752">
    <property type="component" value="Unassembled WGS sequence"/>
</dbReference>
<dbReference type="SUPFAM" id="SSF101960">
    <property type="entry name" value="Stabilizer of iron transporter SufD"/>
    <property type="match status" value="1"/>
</dbReference>
<dbReference type="InterPro" id="IPR045595">
    <property type="entry name" value="SufBD_N"/>
</dbReference>
<evidence type="ECO:0000313" key="5">
    <source>
        <dbReference type="Proteomes" id="UP000294752"/>
    </source>
</evidence>
<dbReference type="OrthoDB" id="9768262at2"/>